<keyword evidence="2" id="KW-0812">Transmembrane</keyword>
<keyword evidence="2" id="KW-1133">Transmembrane helix</keyword>
<feature type="compositionally biased region" description="Basic and acidic residues" evidence="1">
    <location>
        <begin position="47"/>
        <end position="61"/>
    </location>
</feature>
<dbReference type="EnsemblPlants" id="AET1Gv20868500.3">
    <property type="protein sequence ID" value="AET1Gv20868500.3"/>
    <property type="gene ID" value="AET1Gv20868500"/>
</dbReference>
<reference evidence="3" key="4">
    <citation type="submission" date="2019-03" db="UniProtKB">
        <authorList>
            <consortium name="EnsemblPlants"/>
        </authorList>
    </citation>
    <scope>IDENTIFICATION</scope>
</reference>
<name>A0A452ZPI5_AEGTS</name>
<keyword evidence="2" id="KW-0472">Membrane</keyword>
<reference evidence="4" key="1">
    <citation type="journal article" date="2014" name="Science">
        <title>Ancient hybridizations among the ancestral genomes of bread wheat.</title>
        <authorList>
            <consortium name="International Wheat Genome Sequencing Consortium,"/>
            <person name="Marcussen T."/>
            <person name="Sandve S.R."/>
            <person name="Heier L."/>
            <person name="Spannagl M."/>
            <person name="Pfeifer M."/>
            <person name="Jakobsen K.S."/>
            <person name="Wulff B.B."/>
            <person name="Steuernagel B."/>
            <person name="Mayer K.F."/>
            <person name="Olsen O.A."/>
        </authorList>
    </citation>
    <scope>NUCLEOTIDE SEQUENCE [LARGE SCALE GENOMIC DNA]</scope>
    <source>
        <strain evidence="4">cv. AL8/78</strain>
    </source>
</reference>
<proteinExistence type="predicted"/>
<feature type="transmembrane region" description="Helical" evidence="2">
    <location>
        <begin position="121"/>
        <end position="146"/>
    </location>
</feature>
<evidence type="ECO:0000256" key="2">
    <source>
        <dbReference type="SAM" id="Phobius"/>
    </source>
</evidence>
<organism evidence="3 4">
    <name type="scientific">Aegilops tauschii subsp. strangulata</name>
    <name type="common">Goatgrass</name>
    <dbReference type="NCBI Taxonomy" id="200361"/>
    <lineage>
        <taxon>Eukaryota</taxon>
        <taxon>Viridiplantae</taxon>
        <taxon>Streptophyta</taxon>
        <taxon>Embryophyta</taxon>
        <taxon>Tracheophyta</taxon>
        <taxon>Spermatophyta</taxon>
        <taxon>Magnoliopsida</taxon>
        <taxon>Liliopsida</taxon>
        <taxon>Poales</taxon>
        <taxon>Poaceae</taxon>
        <taxon>BOP clade</taxon>
        <taxon>Pooideae</taxon>
        <taxon>Triticodae</taxon>
        <taxon>Triticeae</taxon>
        <taxon>Triticinae</taxon>
        <taxon>Aegilops</taxon>
    </lineage>
</organism>
<feature type="compositionally biased region" description="Low complexity" evidence="1">
    <location>
        <begin position="16"/>
        <end position="40"/>
    </location>
</feature>
<accession>A0A452ZPI5</accession>
<dbReference type="Gramene" id="AET1Gv20868500.3">
    <property type="protein sequence ID" value="AET1Gv20868500.3"/>
    <property type="gene ID" value="AET1Gv20868500"/>
</dbReference>
<protein>
    <submittedName>
        <fullName evidence="3">Uncharacterized protein</fullName>
    </submittedName>
</protein>
<evidence type="ECO:0000256" key="1">
    <source>
        <dbReference type="SAM" id="MobiDB-lite"/>
    </source>
</evidence>
<keyword evidence="4" id="KW-1185">Reference proteome</keyword>
<reference evidence="3" key="3">
    <citation type="journal article" date="2017" name="Nature">
        <title>Genome sequence of the progenitor of the wheat D genome Aegilops tauschii.</title>
        <authorList>
            <person name="Luo M.C."/>
            <person name="Gu Y.Q."/>
            <person name="Puiu D."/>
            <person name="Wang H."/>
            <person name="Twardziok S.O."/>
            <person name="Deal K.R."/>
            <person name="Huo N."/>
            <person name="Zhu T."/>
            <person name="Wang L."/>
            <person name="Wang Y."/>
            <person name="McGuire P.E."/>
            <person name="Liu S."/>
            <person name="Long H."/>
            <person name="Ramasamy R.K."/>
            <person name="Rodriguez J.C."/>
            <person name="Van S.L."/>
            <person name="Yuan L."/>
            <person name="Wang Z."/>
            <person name="Xia Z."/>
            <person name="Xiao L."/>
            <person name="Anderson O.D."/>
            <person name="Ouyang S."/>
            <person name="Liang Y."/>
            <person name="Zimin A.V."/>
            <person name="Pertea G."/>
            <person name="Qi P."/>
            <person name="Bennetzen J.L."/>
            <person name="Dai X."/>
            <person name="Dawson M.W."/>
            <person name="Muller H.G."/>
            <person name="Kugler K."/>
            <person name="Rivarola-Duarte L."/>
            <person name="Spannagl M."/>
            <person name="Mayer K.F.X."/>
            <person name="Lu F.H."/>
            <person name="Bevan M.W."/>
            <person name="Leroy P."/>
            <person name="Li P."/>
            <person name="You F.M."/>
            <person name="Sun Q."/>
            <person name="Liu Z."/>
            <person name="Lyons E."/>
            <person name="Wicker T."/>
            <person name="Salzberg S.L."/>
            <person name="Devos K.M."/>
            <person name="Dvorak J."/>
        </authorList>
    </citation>
    <scope>NUCLEOTIDE SEQUENCE [LARGE SCALE GENOMIC DNA]</scope>
    <source>
        <strain evidence="3">cv. AL8/78</strain>
    </source>
</reference>
<evidence type="ECO:0000313" key="4">
    <source>
        <dbReference type="Proteomes" id="UP000015105"/>
    </source>
</evidence>
<feature type="compositionally biased region" description="Low complexity" evidence="1">
    <location>
        <begin position="74"/>
        <end position="91"/>
    </location>
</feature>
<reference evidence="4" key="2">
    <citation type="journal article" date="2017" name="Nat. Plants">
        <title>The Aegilops tauschii genome reveals multiple impacts of transposons.</title>
        <authorList>
            <person name="Zhao G."/>
            <person name="Zou C."/>
            <person name="Li K."/>
            <person name="Wang K."/>
            <person name="Li T."/>
            <person name="Gao L."/>
            <person name="Zhang X."/>
            <person name="Wang H."/>
            <person name="Yang Z."/>
            <person name="Liu X."/>
            <person name="Jiang W."/>
            <person name="Mao L."/>
            <person name="Kong X."/>
            <person name="Jiao Y."/>
            <person name="Jia J."/>
        </authorList>
    </citation>
    <scope>NUCLEOTIDE SEQUENCE [LARGE SCALE GENOMIC DNA]</scope>
    <source>
        <strain evidence="4">cv. AL8/78</strain>
    </source>
</reference>
<dbReference type="AlphaFoldDB" id="A0A452ZPI5"/>
<sequence length="152" mass="15897">RDRQPCPAAAREARGSARAAPSATGRCCATTSRASPSRRSGGWRGGGRREAHLGAHLRGDPRPSTPAARPSPPWTSSTRSSARAAPSTASAARAVRRSSVFVAACRFQKLDGTPTCLARCLLWLCSSNGLSSASLLGMIVVSFVMLESAIIY</sequence>
<feature type="region of interest" description="Disordered" evidence="1">
    <location>
        <begin position="1"/>
        <end position="91"/>
    </location>
</feature>
<reference evidence="3" key="5">
    <citation type="journal article" date="2021" name="G3 (Bethesda)">
        <title>Aegilops tauschii genome assembly Aet v5.0 features greater sequence contiguity and improved annotation.</title>
        <authorList>
            <person name="Wang L."/>
            <person name="Zhu T."/>
            <person name="Rodriguez J.C."/>
            <person name="Deal K.R."/>
            <person name="Dubcovsky J."/>
            <person name="McGuire P.E."/>
            <person name="Lux T."/>
            <person name="Spannagl M."/>
            <person name="Mayer K.F.X."/>
            <person name="Baldrich P."/>
            <person name="Meyers B.C."/>
            <person name="Huo N."/>
            <person name="Gu Y.Q."/>
            <person name="Zhou H."/>
            <person name="Devos K.M."/>
            <person name="Bennetzen J.L."/>
            <person name="Unver T."/>
            <person name="Budak H."/>
            <person name="Gulick P.J."/>
            <person name="Galiba G."/>
            <person name="Kalapos B."/>
            <person name="Nelson D.R."/>
            <person name="Li P."/>
            <person name="You F.M."/>
            <person name="Luo M.C."/>
            <person name="Dvorak J."/>
        </authorList>
    </citation>
    <scope>NUCLEOTIDE SEQUENCE [LARGE SCALE GENOMIC DNA]</scope>
    <source>
        <strain evidence="3">cv. AL8/78</strain>
    </source>
</reference>
<dbReference type="Proteomes" id="UP000015105">
    <property type="component" value="Chromosome 1D"/>
</dbReference>
<evidence type="ECO:0000313" key="3">
    <source>
        <dbReference type="EnsemblPlants" id="AET1Gv20868500.3"/>
    </source>
</evidence>